<dbReference type="RefSeq" id="WP_128913801.1">
    <property type="nucleotide sequence ID" value="NZ_RDSM01000002.1"/>
</dbReference>
<dbReference type="SFLD" id="SFLDS00003">
    <property type="entry name" value="Haloacid_Dehalogenase"/>
    <property type="match status" value="1"/>
</dbReference>
<dbReference type="InterPro" id="IPR023214">
    <property type="entry name" value="HAD_sf"/>
</dbReference>
<dbReference type="AlphaFoldDB" id="A0A4Q0T2Z5"/>
<dbReference type="Proteomes" id="UP000289437">
    <property type="component" value="Unassembled WGS sequence"/>
</dbReference>
<accession>A0A4Q0T2Z5</accession>
<dbReference type="OrthoDB" id="6101375at2"/>
<dbReference type="InterPro" id="IPR051540">
    <property type="entry name" value="S-2-haloacid_dehalogenase"/>
</dbReference>
<keyword evidence="1 3" id="KW-0378">Hydrolase</keyword>
<dbReference type="Gene3D" id="3.40.50.1000">
    <property type="entry name" value="HAD superfamily/HAD-like"/>
    <property type="match status" value="1"/>
</dbReference>
<reference evidence="4" key="2">
    <citation type="submission" date="2019-02" db="EMBL/GenBank/DDBJ databases">
        <title>Granulicella sibirica sp. nov., a psychrotolerant acidobacterium isolated from an organic soil layer in forested tundra, West Siberia.</title>
        <authorList>
            <person name="Oshkin I.Y."/>
            <person name="Kulichevskaya I.S."/>
            <person name="Rijpstra W.I.C."/>
            <person name="Sinninghe Damste J.S."/>
            <person name="Rakitin A.L."/>
            <person name="Ravin N.V."/>
            <person name="Dedysh S.N."/>
        </authorList>
    </citation>
    <scope>NUCLEOTIDE SEQUENCE [LARGE SCALE GENOMIC DNA]</scope>
    <source>
        <strain evidence="4">AF10</strain>
    </source>
</reference>
<feature type="region of interest" description="Disordered" evidence="2">
    <location>
        <begin position="1"/>
        <end position="34"/>
    </location>
</feature>
<dbReference type="PANTHER" id="PTHR43316:SF8">
    <property type="entry name" value="HAD FAMILY HYDROLASE"/>
    <property type="match status" value="1"/>
</dbReference>
<dbReference type="Pfam" id="PF00702">
    <property type="entry name" value="Hydrolase"/>
    <property type="match status" value="1"/>
</dbReference>
<dbReference type="Gene3D" id="1.10.150.240">
    <property type="entry name" value="Putative phosphatase, domain 2"/>
    <property type="match status" value="1"/>
</dbReference>
<dbReference type="GO" id="GO:0016787">
    <property type="term" value="F:hydrolase activity"/>
    <property type="evidence" value="ECO:0007669"/>
    <property type="project" value="UniProtKB-KW"/>
</dbReference>
<dbReference type="InterPro" id="IPR023198">
    <property type="entry name" value="PGP-like_dom2"/>
</dbReference>
<dbReference type="PANTHER" id="PTHR43316">
    <property type="entry name" value="HYDROLASE, HALOACID DELAHOGENASE-RELATED"/>
    <property type="match status" value="1"/>
</dbReference>
<sequence length="264" mass="29619">MPDSNIQYGDPTVDPNRLQPGRKPPAPEHAAARKTVPQTILLDADDTLWENNIYFERAIAAFISYLDHRVHTPEEVREHLNVCERATIAAHGYGLKSFRKSLIHCFEDLSHSPATPDKHARIVSFTDSIAEHEIELLPGVAPTLHDLARRHRLILVTKGNLEEQTNKLERSGLAPLFSAVEVLAEKHDSAYRDVTRRHACEQALTWMVGNSPRSDINPALAAGLNAVFIPHDYTWVLEHEVVNQPPTGQHLLELPTFADLTAHF</sequence>
<dbReference type="InterPro" id="IPR036412">
    <property type="entry name" value="HAD-like_sf"/>
</dbReference>
<dbReference type="EMBL" id="RDSM01000002">
    <property type="protein sequence ID" value="RXH56319.1"/>
    <property type="molecule type" value="Genomic_DNA"/>
</dbReference>
<evidence type="ECO:0000313" key="3">
    <source>
        <dbReference type="EMBL" id="RXH56319.1"/>
    </source>
</evidence>
<protein>
    <submittedName>
        <fullName evidence="3">Haloacid dehalogenase-like hydrolase</fullName>
    </submittedName>
</protein>
<dbReference type="SFLD" id="SFLDG01129">
    <property type="entry name" value="C1.5:_HAD__Beta-PGM__Phosphata"/>
    <property type="match status" value="1"/>
</dbReference>
<comment type="caution">
    <text evidence="3">The sequence shown here is derived from an EMBL/GenBank/DDBJ whole genome shotgun (WGS) entry which is preliminary data.</text>
</comment>
<name>A0A4Q0T2Z5_9BACT</name>
<proteinExistence type="predicted"/>
<evidence type="ECO:0000256" key="2">
    <source>
        <dbReference type="SAM" id="MobiDB-lite"/>
    </source>
</evidence>
<evidence type="ECO:0000313" key="4">
    <source>
        <dbReference type="Proteomes" id="UP000289437"/>
    </source>
</evidence>
<evidence type="ECO:0000256" key="1">
    <source>
        <dbReference type="ARBA" id="ARBA00022801"/>
    </source>
</evidence>
<keyword evidence="4" id="KW-1185">Reference proteome</keyword>
<gene>
    <name evidence="3" type="ORF">GRAN_3176</name>
</gene>
<reference evidence="3 4" key="1">
    <citation type="submission" date="2018-11" db="EMBL/GenBank/DDBJ databases">
        <authorList>
            <person name="Mardanov A.V."/>
            <person name="Ravin N.V."/>
            <person name="Dedysh S.N."/>
        </authorList>
    </citation>
    <scope>NUCLEOTIDE SEQUENCE [LARGE SCALE GENOMIC DNA]</scope>
    <source>
        <strain evidence="3 4">AF10</strain>
    </source>
</reference>
<organism evidence="3 4">
    <name type="scientific">Granulicella sibirica</name>
    <dbReference type="NCBI Taxonomy" id="2479048"/>
    <lineage>
        <taxon>Bacteria</taxon>
        <taxon>Pseudomonadati</taxon>
        <taxon>Acidobacteriota</taxon>
        <taxon>Terriglobia</taxon>
        <taxon>Terriglobales</taxon>
        <taxon>Acidobacteriaceae</taxon>
        <taxon>Granulicella</taxon>
    </lineage>
</organism>
<dbReference type="SUPFAM" id="SSF56784">
    <property type="entry name" value="HAD-like"/>
    <property type="match status" value="1"/>
</dbReference>